<organism evidence="2 3">
    <name type="scientific">Mycolicibacterium thermoresistibile</name>
    <name type="common">Mycobacterium thermoresistibile</name>
    <dbReference type="NCBI Taxonomy" id="1797"/>
    <lineage>
        <taxon>Bacteria</taxon>
        <taxon>Bacillati</taxon>
        <taxon>Actinomycetota</taxon>
        <taxon>Actinomycetes</taxon>
        <taxon>Mycobacteriales</taxon>
        <taxon>Mycobacteriaceae</taxon>
        <taxon>Mycolicibacterium</taxon>
    </lineage>
</organism>
<dbReference type="OrthoDB" id="4762505at2"/>
<evidence type="ECO:0000313" key="2">
    <source>
        <dbReference type="EMBL" id="GAT14526.1"/>
    </source>
</evidence>
<evidence type="ECO:0008006" key="4">
    <source>
        <dbReference type="Google" id="ProtNLM"/>
    </source>
</evidence>
<dbReference type="OMA" id="QWESAGY"/>
<sequence>MRVKVVAAVAVAGAVIGSGATVAGPAGTASAETPRQVIDRLQAQGYTVTIDKIGTGPIDDCVVTGVRNPKKVTQWMPYTGPGVRDETVLIPVVVSRSISVSLDCSN</sequence>
<reference evidence="2 3" key="1">
    <citation type="journal article" date="2016" name="Genome Announc.">
        <title>Draft Genome Sequences of Five Rapidly Growing Mycobacterium Species, M. thermoresistibile, M. fortuitum subsp. acetamidolyticum, M. canariasense, M. brisbanense, and M. novocastrense.</title>
        <authorList>
            <person name="Katahira K."/>
            <person name="Ogura Y."/>
            <person name="Gotoh Y."/>
            <person name="Hayashi T."/>
        </authorList>
    </citation>
    <scope>NUCLEOTIDE SEQUENCE [LARGE SCALE GENOMIC DNA]</scope>
    <source>
        <strain evidence="2 3">JCM6362</strain>
    </source>
</reference>
<evidence type="ECO:0000313" key="3">
    <source>
        <dbReference type="Proteomes" id="UP000069654"/>
    </source>
</evidence>
<dbReference type="EMBL" id="BCTB01000009">
    <property type="protein sequence ID" value="GAT14526.1"/>
    <property type="molecule type" value="Genomic_DNA"/>
</dbReference>
<reference evidence="3" key="2">
    <citation type="submission" date="2016-02" db="EMBL/GenBank/DDBJ databases">
        <title>Draft genome sequence of five rapidly growing Mycobacterium species.</title>
        <authorList>
            <person name="Katahira K."/>
            <person name="Gotou Y."/>
            <person name="Iida K."/>
            <person name="Ogura Y."/>
            <person name="Hayashi T."/>
        </authorList>
    </citation>
    <scope>NUCLEOTIDE SEQUENCE [LARGE SCALE GENOMIC DNA]</scope>
    <source>
        <strain evidence="3">JCM6362</strain>
    </source>
</reference>
<name>A0A124E841_MYCTH</name>
<keyword evidence="1" id="KW-0732">Signal</keyword>
<protein>
    <recommendedName>
        <fullName evidence="4">PASTA domain-containing protein</fullName>
    </recommendedName>
</protein>
<dbReference type="Proteomes" id="UP000069654">
    <property type="component" value="Unassembled WGS sequence"/>
</dbReference>
<gene>
    <name evidence="2" type="ORF">RMCT_1496</name>
</gene>
<evidence type="ECO:0000256" key="1">
    <source>
        <dbReference type="SAM" id="SignalP"/>
    </source>
</evidence>
<comment type="caution">
    <text evidence="2">The sequence shown here is derived from an EMBL/GenBank/DDBJ whole genome shotgun (WGS) entry which is preliminary data.</text>
</comment>
<accession>A0A124E841</accession>
<dbReference type="AlphaFoldDB" id="A0A124E841"/>
<feature type="chain" id="PRO_5039069971" description="PASTA domain-containing protein" evidence="1">
    <location>
        <begin position="24"/>
        <end position="106"/>
    </location>
</feature>
<dbReference type="RefSeq" id="WP_003924052.1">
    <property type="nucleotide sequence ID" value="NZ_BCTB01000009.1"/>
</dbReference>
<feature type="signal peptide" evidence="1">
    <location>
        <begin position="1"/>
        <end position="23"/>
    </location>
</feature>
<proteinExistence type="predicted"/>
<dbReference type="STRING" id="1797.RMCT_1496"/>